<comment type="caution">
    <text evidence="4">The sequence shown here is derived from an EMBL/GenBank/DDBJ whole genome shotgun (WGS) entry which is preliminary data.</text>
</comment>
<sequence>MILKRTYVIFALVSMLFLAACGGNNEANSNNEASENNNSNQSSENGAADEDKNYAEMGETFELIGYYSDEPMDVTVNDITIEKKEDHKEYIEEIYGDLDDTDSIALIDMTVVNKGETDIGYGDFIPQFSGMNTEVDVTYPEHETLATGDDPYDEVIEPGEELHFVGSTILIEPAMEYSSVLLFNGYEADEGPFVYTVPQSEHKTPVGTYGLEEEVFPVDHGDEGGLGVTFHDVYTEESVDEMDNEGLEGEELTYLAMDVTFENTTDEAISYDYAVPSVRTGNIENILLDQGRSADRIVPKDGEAFWSYDEDIQPGEKLEATIYAGVEKGKEDEAIISYFPYSMAISESTTINIDPN</sequence>
<evidence type="ECO:0000313" key="4">
    <source>
        <dbReference type="EMBL" id="HIV74530.1"/>
    </source>
</evidence>
<dbReference type="Gene3D" id="2.60.40.1240">
    <property type="match status" value="1"/>
</dbReference>
<name>A0A9D1TJT3_9BACI</name>
<dbReference type="PROSITE" id="PS51257">
    <property type="entry name" value="PROKAR_LIPOPROTEIN"/>
    <property type="match status" value="1"/>
</dbReference>
<reference evidence="4" key="1">
    <citation type="journal article" date="2021" name="PeerJ">
        <title>Extensive microbial diversity within the chicken gut microbiome revealed by metagenomics and culture.</title>
        <authorList>
            <person name="Gilroy R."/>
            <person name="Ravi A."/>
            <person name="Getino M."/>
            <person name="Pursley I."/>
            <person name="Horton D.L."/>
            <person name="Alikhan N.F."/>
            <person name="Baker D."/>
            <person name="Gharbi K."/>
            <person name="Hall N."/>
            <person name="Watson M."/>
            <person name="Adriaenssens E.M."/>
            <person name="Foster-Nyarko E."/>
            <person name="Jarju S."/>
            <person name="Secka A."/>
            <person name="Antonio M."/>
            <person name="Oren A."/>
            <person name="Chaudhuri R.R."/>
            <person name="La Ragione R."/>
            <person name="Hildebrand F."/>
            <person name="Pallen M.J."/>
        </authorList>
    </citation>
    <scope>NUCLEOTIDE SEQUENCE</scope>
    <source>
        <strain evidence="4">CHK169-2315</strain>
    </source>
</reference>
<feature type="signal peptide" evidence="3">
    <location>
        <begin position="1"/>
        <end position="19"/>
    </location>
</feature>
<evidence type="ECO:0000256" key="1">
    <source>
        <dbReference type="ARBA" id="ARBA00022729"/>
    </source>
</evidence>
<dbReference type="EMBL" id="DXHX01000081">
    <property type="protein sequence ID" value="HIV74530.1"/>
    <property type="molecule type" value="Genomic_DNA"/>
</dbReference>
<dbReference type="AlphaFoldDB" id="A0A9D1TJT3"/>
<feature type="region of interest" description="Disordered" evidence="2">
    <location>
        <begin position="29"/>
        <end position="48"/>
    </location>
</feature>
<feature type="chain" id="PRO_5039049706" description="DUF4352 domain-containing protein" evidence="3">
    <location>
        <begin position="20"/>
        <end position="356"/>
    </location>
</feature>
<protein>
    <recommendedName>
        <fullName evidence="6">DUF4352 domain-containing protein</fullName>
    </recommendedName>
</protein>
<accession>A0A9D1TJT3</accession>
<gene>
    <name evidence="4" type="ORF">H9895_05535</name>
</gene>
<keyword evidence="1 3" id="KW-0732">Signal</keyword>
<evidence type="ECO:0000256" key="3">
    <source>
        <dbReference type="SAM" id="SignalP"/>
    </source>
</evidence>
<dbReference type="InterPro" id="IPR029050">
    <property type="entry name" value="Immunoprotect_excell_Ig-like"/>
</dbReference>
<evidence type="ECO:0008006" key="6">
    <source>
        <dbReference type="Google" id="ProtNLM"/>
    </source>
</evidence>
<evidence type="ECO:0000256" key="2">
    <source>
        <dbReference type="SAM" id="MobiDB-lite"/>
    </source>
</evidence>
<feature type="compositionally biased region" description="Low complexity" evidence="2">
    <location>
        <begin position="29"/>
        <end position="46"/>
    </location>
</feature>
<dbReference type="Proteomes" id="UP000823937">
    <property type="component" value="Unassembled WGS sequence"/>
</dbReference>
<reference evidence="4" key="2">
    <citation type="submission" date="2021-04" db="EMBL/GenBank/DDBJ databases">
        <authorList>
            <person name="Gilroy R."/>
        </authorList>
    </citation>
    <scope>NUCLEOTIDE SEQUENCE</scope>
    <source>
        <strain evidence="4">CHK169-2315</strain>
    </source>
</reference>
<proteinExistence type="predicted"/>
<organism evidence="4 5">
    <name type="scientific">Candidatus Pseudogracilibacillus intestinigallinarum</name>
    <dbReference type="NCBI Taxonomy" id="2838742"/>
    <lineage>
        <taxon>Bacteria</taxon>
        <taxon>Bacillati</taxon>
        <taxon>Bacillota</taxon>
        <taxon>Bacilli</taxon>
        <taxon>Bacillales</taxon>
        <taxon>Bacillaceae</taxon>
        <taxon>Pseudogracilibacillus</taxon>
    </lineage>
</organism>
<evidence type="ECO:0000313" key="5">
    <source>
        <dbReference type="Proteomes" id="UP000823937"/>
    </source>
</evidence>